<keyword evidence="5" id="KW-0560">Oxidoreductase</keyword>
<keyword evidence="11" id="KW-1185">Reference proteome</keyword>
<feature type="domain" description="Fatty acid desaturase" evidence="9">
    <location>
        <begin position="237"/>
        <end position="341"/>
    </location>
</feature>
<evidence type="ECO:0000259" key="9">
    <source>
        <dbReference type="Pfam" id="PF00487"/>
    </source>
</evidence>
<gene>
    <name evidence="10" type="ORF">MSPICULIGERA_LOCUS10488</name>
</gene>
<feature type="domain" description="Fatty acid desaturase" evidence="9">
    <location>
        <begin position="146"/>
        <end position="235"/>
    </location>
</feature>
<dbReference type="AlphaFoldDB" id="A0AA36CN13"/>
<comment type="subcellular location">
    <subcellularLocation>
        <location evidence="1">Membrane</location>
        <topology evidence="1">Multi-pass membrane protein</topology>
    </subcellularLocation>
</comment>
<evidence type="ECO:0000256" key="5">
    <source>
        <dbReference type="ARBA" id="ARBA00023002"/>
    </source>
</evidence>
<dbReference type="CDD" id="cd03506">
    <property type="entry name" value="Delta6-FADS-like"/>
    <property type="match status" value="1"/>
</dbReference>
<dbReference type="GO" id="GO:0006629">
    <property type="term" value="P:lipid metabolic process"/>
    <property type="evidence" value="ECO:0007669"/>
    <property type="project" value="UniProtKB-KW"/>
</dbReference>
<feature type="non-terminal residue" evidence="10">
    <location>
        <position position="380"/>
    </location>
</feature>
<keyword evidence="3 8" id="KW-0812">Transmembrane</keyword>
<keyword evidence="4 8" id="KW-1133">Transmembrane helix</keyword>
<evidence type="ECO:0000256" key="4">
    <source>
        <dbReference type="ARBA" id="ARBA00022989"/>
    </source>
</evidence>
<comment type="similarity">
    <text evidence="2">Belongs to the fatty acid desaturase type 1 family.</text>
</comment>
<evidence type="ECO:0000256" key="6">
    <source>
        <dbReference type="ARBA" id="ARBA00023098"/>
    </source>
</evidence>
<evidence type="ECO:0000256" key="2">
    <source>
        <dbReference type="ARBA" id="ARBA00009295"/>
    </source>
</evidence>
<reference evidence="10" key="1">
    <citation type="submission" date="2023-06" db="EMBL/GenBank/DDBJ databases">
        <authorList>
            <person name="Delattre M."/>
        </authorList>
    </citation>
    <scope>NUCLEOTIDE SEQUENCE</scope>
    <source>
        <strain evidence="10">AF72</strain>
    </source>
</reference>
<dbReference type="Proteomes" id="UP001177023">
    <property type="component" value="Unassembled WGS sequence"/>
</dbReference>
<dbReference type="PANTHER" id="PTHR19353">
    <property type="entry name" value="FATTY ACID DESATURASE 2"/>
    <property type="match status" value="1"/>
</dbReference>
<evidence type="ECO:0000256" key="8">
    <source>
        <dbReference type="SAM" id="Phobius"/>
    </source>
</evidence>
<dbReference type="PIRSF" id="PIRSF015921">
    <property type="entry name" value="FA_sphinglp_des"/>
    <property type="match status" value="1"/>
</dbReference>
<dbReference type="InterPro" id="IPR005804">
    <property type="entry name" value="FA_desaturase_dom"/>
</dbReference>
<evidence type="ECO:0000256" key="7">
    <source>
        <dbReference type="ARBA" id="ARBA00023136"/>
    </source>
</evidence>
<dbReference type="Pfam" id="PF00487">
    <property type="entry name" value="FA_desaturase"/>
    <property type="match status" value="2"/>
</dbReference>
<name>A0AA36CN13_9BILA</name>
<evidence type="ECO:0000313" key="11">
    <source>
        <dbReference type="Proteomes" id="UP001177023"/>
    </source>
</evidence>
<protein>
    <recommendedName>
        <fullName evidence="9">Fatty acid desaturase domain-containing protein</fullName>
    </recommendedName>
</protein>
<accession>A0AA36CN13</accession>
<dbReference type="EMBL" id="CATQJA010002591">
    <property type="protein sequence ID" value="CAJ0572094.1"/>
    <property type="molecule type" value="Genomic_DNA"/>
</dbReference>
<sequence length="380" mass="44637">MVVRDVDHEPFYIKIDGKWAYITEDVLKAHPGASAITTYRDSEASTVFHTFHSGSTWAYKWLAELKENTDQNEQQIPGYDDINMSEFHLSKEEGDQLTKNFDKLRLDVKKRGLMEANLLFYVRKTLETIFTILGAFYLQYHGYYIVSAILMGIAWQQLGWLVHEATHHQVFKNRWHNDLYSYLVGDFLQGFSASGWKEQHNVHHAATNVVGRDGDLDLMPYFATVARHLKVADSWLLSVLPYQHMYWTFALPFLRISWLVQSITFVSTMHTSFYTCYRERALYEQLYTTRNMKPSMFIDWLWGGLNYQIEHHLFPTMPRHNLSKVMPLVKEWSKANKLPYMVDDYFTGWKEVIAQFASVAAVAEKMNKKVKPLFTKPKRR</sequence>
<evidence type="ECO:0000256" key="1">
    <source>
        <dbReference type="ARBA" id="ARBA00004141"/>
    </source>
</evidence>
<keyword evidence="7 8" id="KW-0472">Membrane</keyword>
<keyword evidence="6" id="KW-0443">Lipid metabolism</keyword>
<dbReference type="GO" id="GO:0016020">
    <property type="term" value="C:membrane"/>
    <property type="evidence" value="ECO:0007669"/>
    <property type="project" value="UniProtKB-SubCell"/>
</dbReference>
<comment type="caution">
    <text evidence="10">The sequence shown here is derived from an EMBL/GenBank/DDBJ whole genome shotgun (WGS) entry which is preliminary data.</text>
</comment>
<dbReference type="PANTHER" id="PTHR19353:SF88">
    <property type="entry name" value="DELTA(5) FATTY ACID DESATURASE FAT-4"/>
    <property type="match status" value="1"/>
</dbReference>
<proteinExistence type="inferred from homology"/>
<dbReference type="InterPro" id="IPR012171">
    <property type="entry name" value="Fatty_acid_desaturase"/>
</dbReference>
<evidence type="ECO:0000313" key="10">
    <source>
        <dbReference type="EMBL" id="CAJ0572094.1"/>
    </source>
</evidence>
<feature type="transmembrane region" description="Helical" evidence="8">
    <location>
        <begin position="143"/>
        <end position="162"/>
    </location>
</feature>
<organism evidence="10 11">
    <name type="scientific">Mesorhabditis spiculigera</name>
    <dbReference type="NCBI Taxonomy" id="96644"/>
    <lineage>
        <taxon>Eukaryota</taxon>
        <taxon>Metazoa</taxon>
        <taxon>Ecdysozoa</taxon>
        <taxon>Nematoda</taxon>
        <taxon>Chromadorea</taxon>
        <taxon>Rhabditida</taxon>
        <taxon>Rhabditina</taxon>
        <taxon>Rhabditomorpha</taxon>
        <taxon>Rhabditoidea</taxon>
        <taxon>Rhabditidae</taxon>
        <taxon>Mesorhabditinae</taxon>
        <taxon>Mesorhabditis</taxon>
    </lineage>
</organism>
<dbReference type="GO" id="GO:0016717">
    <property type="term" value="F:oxidoreductase activity, acting on paired donors, with oxidation of a pair of donors resulting in the reduction of molecular oxygen to two molecules of water"/>
    <property type="evidence" value="ECO:0007669"/>
    <property type="project" value="TreeGrafter"/>
</dbReference>
<evidence type="ECO:0000256" key="3">
    <source>
        <dbReference type="ARBA" id="ARBA00022692"/>
    </source>
</evidence>